<dbReference type="GO" id="GO:0003755">
    <property type="term" value="F:peptidyl-prolyl cis-trans isomerase activity"/>
    <property type="evidence" value="ECO:0007669"/>
    <property type="project" value="UniProtKB-UniRule"/>
</dbReference>
<evidence type="ECO:0000256" key="1">
    <source>
        <dbReference type="ARBA" id="ARBA00000971"/>
    </source>
</evidence>
<proteinExistence type="inferred from homology"/>
<dbReference type="PANTHER" id="PTHR45779">
    <property type="entry name" value="PEPTIDYLPROLYL ISOMERASE"/>
    <property type="match status" value="1"/>
</dbReference>
<evidence type="ECO:0000256" key="5">
    <source>
        <dbReference type="RuleBase" id="RU003915"/>
    </source>
</evidence>
<dbReference type="OrthoDB" id="25996at2"/>
<dbReference type="KEGG" id="lmoi:VV02_15875"/>
<dbReference type="EC" id="5.2.1.8" evidence="5"/>
<dbReference type="InterPro" id="IPR044609">
    <property type="entry name" value="FKBP2/11"/>
</dbReference>
<dbReference type="PATRIC" id="fig|571913.6.peg.3222"/>
<dbReference type="Proteomes" id="UP000066480">
    <property type="component" value="Chromosome"/>
</dbReference>
<dbReference type="InterPro" id="IPR001179">
    <property type="entry name" value="PPIase_FKBP_dom"/>
</dbReference>
<comment type="similarity">
    <text evidence="5">Belongs to the FKBP-type PPIase family.</text>
</comment>
<sequence>MPFDPTTTKPEIDFPGDNPPTELVVEDITEGDGPAAEAGHQIKAHYVGVAWSTGEEFDASWNRGTPLDFQVGVGQVIQGWDQGIVGMKVGGRRKLVIPPELGYGDHGAGAAIKGGETLIFVVDLVSTNKPGAGSAFGLS</sequence>
<dbReference type="PANTHER" id="PTHR45779:SF7">
    <property type="entry name" value="PEPTIDYLPROLYL ISOMERASE"/>
    <property type="match status" value="1"/>
</dbReference>
<dbReference type="RefSeq" id="WP_052592973.1">
    <property type="nucleotide sequence ID" value="NZ_CP011112.1"/>
</dbReference>
<dbReference type="InterPro" id="IPR046357">
    <property type="entry name" value="PPIase_dom_sf"/>
</dbReference>
<accession>A0A0K1JJT4</accession>
<keyword evidence="8" id="KW-1185">Reference proteome</keyword>
<evidence type="ECO:0000313" key="7">
    <source>
        <dbReference type="EMBL" id="AKU16989.1"/>
    </source>
</evidence>
<evidence type="ECO:0000256" key="2">
    <source>
        <dbReference type="ARBA" id="ARBA00023110"/>
    </source>
</evidence>
<dbReference type="STRING" id="571913.VV02_15875"/>
<evidence type="ECO:0000259" key="6">
    <source>
        <dbReference type="PROSITE" id="PS50059"/>
    </source>
</evidence>
<dbReference type="SUPFAM" id="SSF54534">
    <property type="entry name" value="FKBP-like"/>
    <property type="match status" value="1"/>
</dbReference>
<name>A0A0K1JJT4_9MICO</name>
<evidence type="ECO:0000313" key="8">
    <source>
        <dbReference type="Proteomes" id="UP000066480"/>
    </source>
</evidence>
<reference evidence="7 8" key="1">
    <citation type="submission" date="2015-03" db="EMBL/GenBank/DDBJ databases">
        <title>Luteipulveratus halotolerans sp. nov., a novel actinobacterium (Dermacoccaceae) from Sarawak, Malaysia.</title>
        <authorList>
            <person name="Juboi H."/>
            <person name="Basik A."/>
            <person name="Shamsul S.S."/>
            <person name="Arnold P."/>
            <person name="Schmitt E.K."/>
            <person name="Sanglier J.-J."/>
            <person name="Yeo T."/>
        </authorList>
    </citation>
    <scope>NUCLEOTIDE SEQUENCE [LARGE SCALE GENOMIC DNA]</scope>
    <source>
        <strain evidence="7 8">MN07-A0370</strain>
    </source>
</reference>
<keyword evidence="2 4" id="KW-0697">Rotamase</keyword>
<dbReference type="PROSITE" id="PS50059">
    <property type="entry name" value="FKBP_PPIASE"/>
    <property type="match status" value="1"/>
</dbReference>
<dbReference type="Gene3D" id="3.10.50.40">
    <property type="match status" value="1"/>
</dbReference>
<dbReference type="EMBL" id="CP011112">
    <property type="protein sequence ID" value="AKU16989.1"/>
    <property type="molecule type" value="Genomic_DNA"/>
</dbReference>
<dbReference type="FunFam" id="3.10.50.40:FF:000006">
    <property type="entry name" value="Peptidyl-prolyl cis-trans isomerase"/>
    <property type="match status" value="1"/>
</dbReference>
<gene>
    <name evidence="7" type="ORF">VV02_15875</name>
</gene>
<comment type="catalytic activity">
    <reaction evidence="1 4 5">
        <text>[protein]-peptidylproline (omega=180) = [protein]-peptidylproline (omega=0)</text>
        <dbReference type="Rhea" id="RHEA:16237"/>
        <dbReference type="Rhea" id="RHEA-COMP:10747"/>
        <dbReference type="Rhea" id="RHEA-COMP:10748"/>
        <dbReference type="ChEBI" id="CHEBI:83833"/>
        <dbReference type="ChEBI" id="CHEBI:83834"/>
        <dbReference type="EC" id="5.2.1.8"/>
    </reaction>
</comment>
<dbReference type="AlphaFoldDB" id="A0A0K1JJT4"/>
<evidence type="ECO:0000256" key="4">
    <source>
        <dbReference type="PROSITE-ProRule" id="PRU00277"/>
    </source>
</evidence>
<organism evidence="7 8">
    <name type="scientific">Luteipulveratus mongoliensis</name>
    <dbReference type="NCBI Taxonomy" id="571913"/>
    <lineage>
        <taxon>Bacteria</taxon>
        <taxon>Bacillati</taxon>
        <taxon>Actinomycetota</taxon>
        <taxon>Actinomycetes</taxon>
        <taxon>Micrococcales</taxon>
        <taxon>Dermacoccaceae</taxon>
        <taxon>Luteipulveratus</taxon>
    </lineage>
</organism>
<evidence type="ECO:0000256" key="3">
    <source>
        <dbReference type="ARBA" id="ARBA00023235"/>
    </source>
</evidence>
<protein>
    <recommendedName>
        <fullName evidence="5">Peptidyl-prolyl cis-trans isomerase</fullName>
        <ecNumber evidence="5">5.2.1.8</ecNumber>
    </recommendedName>
</protein>
<feature type="domain" description="PPIase FKBP-type" evidence="6">
    <location>
        <begin position="39"/>
        <end position="128"/>
    </location>
</feature>
<dbReference type="Pfam" id="PF00254">
    <property type="entry name" value="FKBP_C"/>
    <property type="match status" value="1"/>
</dbReference>
<keyword evidence="3 4" id="KW-0413">Isomerase</keyword>